<comment type="similarity">
    <text evidence="1">Belongs to the SMC family. SbcC subfamily.</text>
</comment>
<accession>A0ABT5TSR4</accession>
<comment type="subunit">
    <text evidence="2">Heterodimer of SbcC and SbcD.</text>
</comment>
<dbReference type="Gene3D" id="3.40.50.300">
    <property type="entry name" value="P-loop containing nucleotide triphosphate hydrolases"/>
    <property type="match status" value="1"/>
</dbReference>
<reference evidence="4" key="1">
    <citation type="submission" date="2023-02" db="EMBL/GenBank/DDBJ databases">
        <title>Georgenia sp.10Sc9-8, isolated from a soil sample collected from the Taklamakan desert.</title>
        <authorList>
            <person name="Liu S."/>
        </authorList>
    </citation>
    <scope>NUCLEOTIDE SEQUENCE</scope>
    <source>
        <strain evidence="4">10Sc9-8</strain>
    </source>
</reference>
<dbReference type="Proteomes" id="UP001165561">
    <property type="component" value="Unassembled WGS sequence"/>
</dbReference>
<dbReference type="PANTHER" id="PTHR32114:SF2">
    <property type="entry name" value="ABC TRANSPORTER ABCH.3"/>
    <property type="match status" value="1"/>
</dbReference>
<comment type="caution">
    <text evidence="4">The sequence shown here is derived from an EMBL/GenBank/DDBJ whole genome shotgun (WGS) entry which is preliminary data.</text>
</comment>
<evidence type="ECO:0000256" key="1">
    <source>
        <dbReference type="ARBA" id="ARBA00006930"/>
    </source>
</evidence>
<proteinExistence type="inferred from homology"/>
<evidence type="ECO:0000256" key="2">
    <source>
        <dbReference type="ARBA" id="ARBA00011322"/>
    </source>
</evidence>
<name>A0ABT5TSR4_9MICO</name>
<feature type="non-terminal residue" evidence="4">
    <location>
        <position position="1"/>
    </location>
</feature>
<dbReference type="SUPFAM" id="SSF52540">
    <property type="entry name" value="P-loop containing nucleoside triphosphate hydrolases"/>
    <property type="match status" value="1"/>
</dbReference>
<sequence length="112" mass="11872">QVRDHVTETPRDPHTLSGGETFYVSLCLALGLADVVRSEAGGIELGTLFVDEGFGSLDPETLDDVMTELGKLQSGGRAVGVVSHVAELKTRIAERIEVRRLPAGASTVTVRA</sequence>
<dbReference type="InterPro" id="IPR027417">
    <property type="entry name" value="P-loop_NTPase"/>
</dbReference>
<keyword evidence="5" id="KW-1185">Reference proteome</keyword>
<organism evidence="4 5">
    <name type="scientific">Georgenia halotolerans</name>
    <dbReference type="NCBI Taxonomy" id="3028317"/>
    <lineage>
        <taxon>Bacteria</taxon>
        <taxon>Bacillati</taxon>
        <taxon>Actinomycetota</taxon>
        <taxon>Actinomycetes</taxon>
        <taxon>Micrococcales</taxon>
        <taxon>Bogoriellaceae</taxon>
        <taxon>Georgenia</taxon>
    </lineage>
</organism>
<dbReference type="EMBL" id="JARACI010000261">
    <property type="protein sequence ID" value="MDD9205097.1"/>
    <property type="molecule type" value="Genomic_DNA"/>
</dbReference>
<evidence type="ECO:0000313" key="5">
    <source>
        <dbReference type="Proteomes" id="UP001165561"/>
    </source>
</evidence>
<evidence type="ECO:0000256" key="3">
    <source>
        <dbReference type="ARBA" id="ARBA00013368"/>
    </source>
</evidence>
<gene>
    <name evidence="4" type="ORF">PU560_01290</name>
</gene>
<protein>
    <recommendedName>
        <fullName evidence="3">Nuclease SbcCD subunit C</fullName>
    </recommendedName>
</protein>
<dbReference type="Pfam" id="PF13558">
    <property type="entry name" value="SbcC_Walker_B"/>
    <property type="match status" value="1"/>
</dbReference>
<evidence type="ECO:0000313" key="4">
    <source>
        <dbReference type="EMBL" id="MDD9205097.1"/>
    </source>
</evidence>
<dbReference type="PANTHER" id="PTHR32114">
    <property type="entry name" value="ABC TRANSPORTER ABCH.3"/>
    <property type="match status" value="1"/>
</dbReference>